<keyword evidence="7" id="KW-0521">NADP</keyword>
<evidence type="ECO:0000256" key="3">
    <source>
        <dbReference type="ARBA" id="ARBA00022555"/>
    </source>
</evidence>
<feature type="binding site" evidence="14">
    <location>
        <begin position="16"/>
        <end position="18"/>
    </location>
    <ligand>
        <name>FMN</name>
        <dbReference type="ChEBI" id="CHEBI:58210"/>
    </ligand>
</feature>
<dbReference type="OrthoDB" id="5288852at2"/>
<sequence length="337" mass="37148">MNPVQALKTNPFVLAPMAGITDHAFRTFMKKLDTSVVVTELVSANGIEYKSERTMKLMSFDESQRPIGIQLFGEEPEVIARAAQVAEAEGCDFVDLNFGCPVPKVVKKGAGSAMLKDPVQLQKVLSAVKSAIKIPLTIKIRTGWDANTLNAIEVCNIAYNEGIEWVAIHGRTRAQGYSGLADWDFITEVKNQAKLPILGNGDILTPRQANLRLEQSGCDGVMIGRGCLKNPFIFMDALSMWRGEPVKNVKRDFVSLFQGLEREIVAHCDAHITGIQLRKFAAWFSTGYPGAAQFRKNLFQSKSNEEIMTLANEFFAGIGEAEQEDQSQDEFLMGGHG</sequence>
<keyword evidence="3" id="KW-0820">tRNA-binding</keyword>
<dbReference type="PROSITE" id="PS01136">
    <property type="entry name" value="UPF0034"/>
    <property type="match status" value="1"/>
</dbReference>
<dbReference type="CDD" id="cd02801">
    <property type="entry name" value="DUS_like_FMN"/>
    <property type="match status" value="1"/>
</dbReference>
<evidence type="ECO:0000256" key="4">
    <source>
        <dbReference type="ARBA" id="ARBA00022630"/>
    </source>
</evidence>
<feature type="domain" description="DUS-like FMN-binding" evidence="15">
    <location>
        <begin position="14"/>
        <end position="307"/>
    </location>
</feature>
<reference evidence="16 17" key="1">
    <citation type="submission" date="2016-03" db="EMBL/GenBank/DDBJ databases">
        <authorList>
            <person name="Ploux O."/>
        </authorList>
    </citation>
    <scope>NUCLEOTIDE SEQUENCE [LARGE SCALE GENOMIC DNA]</scope>
    <source>
        <strain evidence="16 17">BER2</strain>
    </source>
</reference>
<keyword evidence="5 12" id="KW-0288">FMN</keyword>
<evidence type="ECO:0000256" key="7">
    <source>
        <dbReference type="ARBA" id="ARBA00022857"/>
    </source>
</evidence>
<evidence type="ECO:0000256" key="8">
    <source>
        <dbReference type="ARBA" id="ARBA00022884"/>
    </source>
</evidence>
<dbReference type="GO" id="GO:0017150">
    <property type="term" value="F:tRNA dihydrouridine synthase activity"/>
    <property type="evidence" value="ECO:0007669"/>
    <property type="project" value="InterPro"/>
</dbReference>
<evidence type="ECO:0000256" key="9">
    <source>
        <dbReference type="ARBA" id="ARBA00023002"/>
    </source>
</evidence>
<keyword evidence="14" id="KW-0547">Nucleotide-binding</keyword>
<dbReference type="InterPro" id="IPR018517">
    <property type="entry name" value="tRNA_hU_synthase_CS"/>
</dbReference>
<comment type="cofactor">
    <cofactor evidence="1 12 14">
        <name>FMN</name>
        <dbReference type="ChEBI" id="CHEBI:58210"/>
    </cofactor>
</comment>
<dbReference type="GO" id="GO:0050660">
    <property type="term" value="F:flavin adenine dinucleotide binding"/>
    <property type="evidence" value="ECO:0007669"/>
    <property type="project" value="InterPro"/>
</dbReference>
<dbReference type="Proteomes" id="UP000075391">
    <property type="component" value="Unassembled WGS sequence"/>
</dbReference>
<dbReference type="RefSeq" id="WP_063244970.1">
    <property type="nucleotide sequence ID" value="NZ_LUKF01000019.1"/>
</dbReference>
<comment type="similarity">
    <text evidence="12">Belongs to the dus family.</text>
</comment>
<keyword evidence="9 12" id="KW-0560">Oxidoreductase</keyword>
<dbReference type="Gene3D" id="3.20.20.70">
    <property type="entry name" value="Aldolase class I"/>
    <property type="match status" value="1"/>
</dbReference>
<evidence type="ECO:0000256" key="13">
    <source>
        <dbReference type="PIRSR" id="PIRSR006621-1"/>
    </source>
</evidence>
<dbReference type="PANTHER" id="PTHR45846:SF1">
    <property type="entry name" value="TRNA-DIHYDROURIDINE(47) SYNTHASE [NAD(P)(+)]-LIKE"/>
    <property type="match status" value="1"/>
</dbReference>
<comment type="function">
    <text evidence="2 12">Catalyzes the synthesis of 5,6-dihydrouridine (D), a modified base found in the D-loop of most tRNAs, via the reduction of the C5-C6 double bond in target uridines.</text>
</comment>
<dbReference type="GO" id="GO:0000049">
    <property type="term" value="F:tRNA binding"/>
    <property type="evidence" value="ECO:0007669"/>
    <property type="project" value="UniProtKB-KW"/>
</dbReference>
<feature type="binding site" evidence="14">
    <location>
        <begin position="224"/>
        <end position="225"/>
    </location>
    <ligand>
        <name>FMN</name>
        <dbReference type="ChEBI" id="CHEBI:58210"/>
    </ligand>
</feature>
<dbReference type="AlphaFoldDB" id="A0A150WCV8"/>
<dbReference type="InterPro" id="IPR035587">
    <property type="entry name" value="DUS-like_FMN-bd"/>
</dbReference>
<dbReference type="InterPro" id="IPR004652">
    <property type="entry name" value="DusB-like"/>
</dbReference>
<keyword evidence="6 12" id="KW-0819">tRNA processing</keyword>
<dbReference type="Pfam" id="PF01207">
    <property type="entry name" value="Dus"/>
    <property type="match status" value="1"/>
</dbReference>
<evidence type="ECO:0000259" key="15">
    <source>
        <dbReference type="Pfam" id="PF01207"/>
    </source>
</evidence>
<dbReference type="PIRSF" id="PIRSF006621">
    <property type="entry name" value="Dus"/>
    <property type="match status" value="1"/>
</dbReference>
<accession>A0A150WCV8</accession>
<name>A0A150WCV8_BDEBC</name>
<dbReference type="InterPro" id="IPR001269">
    <property type="entry name" value="DUS_fam"/>
</dbReference>
<dbReference type="PANTHER" id="PTHR45846">
    <property type="entry name" value="TRNA-DIHYDROURIDINE(47) SYNTHASE [NAD(P)(+)]-LIKE"/>
    <property type="match status" value="1"/>
</dbReference>
<evidence type="ECO:0000256" key="2">
    <source>
        <dbReference type="ARBA" id="ARBA00002790"/>
    </source>
</evidence>
<evidence type="ECO:0000256" key="14">
    <source>
        <dbReference type="PIRSR" id="PIRSR006621-2"/>
    </source>
</evidence>
<feature type="active site" description="Proton donor" evidence="13">
    <location>
        <position position="100"/>
    </location>
</feature>
<dbReference type="InterPro" id="IPR013785">
    <property type="entry name" value="Aldolase_TIM"/>
</dbReference>
<comment type="catalytic activity">
    <reaction evidence="10">
        <text>a 5,6-dihydrouridine in tRNA + NADP(+) = a uridine in tRNA + NADPH + H(+)</text>
        <dbReference type="Rhea" id="RHEA:23624"/>
        <dbReference type="Rhea" id="RHEA-COMP:13339"/>
        <dbReference type="Rhea" id="RHEA-COMP:13887"/>
        <dbReference type="ChEBI" id="CHEBI:15378"/>
        <dbReference type="ChEBI" id="CHEBI:57783"/>
        <dbReference type="ChEBI" id="CHEBI:58349"/>
        <dbReference type="ChEBI" id="CHEBI:65315"/>
        <dbReference type="ChEBI" id="CHEBI:74443"/>
    </reaction>
</comment>
<evidence type="ECO:0000256" key="11">
    <source>
        <dbReference type="ARBA" id="ARBA00048802"/>
    </source>
</evidence>
<dbReference type="EC" id="1.3.1.-" evidence="12"/>
<feature type="binding site" evidence="14">
    <location>
        <position position="139"/>
    </location>
    <ligand>
        <name>FMN</name>
        <dbReference type="ChEBI" id="CHEBI:58210"/>
    </ligand>
</feature>
<evidence type="ECO:0000256" key="1">
    <source>
        <dbReference type="ARBA" id="ARBA00001917"/>
    </source>
</evidence>
<comment type="catalytic activity">
    <reaction evidence="11">
        <text>a 5,6-dihydrouridine in tRNA + NAD(+) = a uridine in tRNA + NADH + H(+)</text>
        <dbReference type="Rhea" id="RHEA:54452"/>
        <dbReference type="Rhea" id="RHEA-COMP:13339"/>
        <dbReference type="Rhea" id="RHEA-COMP:13887"/>
        <dbReference type="ChEBI" id="CHEBI:15378"/>
        <dbReference type="ChEBI" id="CHEBI:57540"/>
        <dbReference type="ChEBI" id="CHEBI:57945"/>
        <dbReference type="ChEBI" id="CHEBI:65315"/>
        <dbReference type="ChEBI" id="CHEBI:74443"/>
    </reaction>
</comment>
<evidence type="ECO:0000256" key="12">
    <source>
        <dbReference type="PIRNR" id="PIRNR006621"/>
    </source>
</evidence>
<evidence type="ECO:0000256" key="5">
    <source>
        <dbReference type="ARBA" id="ARBA00022643"/>
    </source>
</evidence>
<comment type="caution">
    <text evidence="16">The sequence shown here is derived from an EMBL/GenBank/DDBJ whole genome shotgun (WGS) entry which is preliminary data.</text>
</comment>
<proteinExistence type="inferred from homology"/>
<gene>
    <name evidence="16" type="ORF">AZI85_11990</name>
</gene>
<evidence type="ECO:0000313" key="17">
    <source>
        <dbReference type="Proteomes" id="UP000075391"/>
    </source>
</evidence>
<dbReference type="InterPro" id="IPR024036">
    <property type="entry name" value="tRNA-dHydroUridine_Synthase_C"/>
</dbReference>
<dbReference type="EMBL" id="LUKF01000019">
    <property type="protein sequence ID" value="KYG60708.1"/>
    <property type="molecule type" value="Genomic_DNA"/>
</dbReference>
<evidence type="ECO:0000313" key="16">
    <source>
        <dbReference type="EMBL" id="KYG60708.1"/>
    </source>
</evidence>
<feature type="binding site" evidence="14">
    <location>
        <position position="70"/>
    </location>
    <ligand>
        <name>FMN</name>
        <dbReference type="ChEBI" id="CHEBI:58210"/>
    </ligand>
</feature>
<keyword evidence="4 12" id="KW-0285">Flavoprotein</keyword>
<protein>
    <recommendedName>
        <fullName evidence="12">tRNA-dihydrouridine synthase</fullName>
        <ecNumber evidence="12">1.3.1.-</ecNumber>
    </recommendedName>
</protein>
<dbReference type="NCBIfam" id="TIGR00737">
    <property type="entry name" value="nifR3_yhdG"/>
    <property type="match status" value="1"/>
</dbReference>
<keyword evidence="8" id="KW-0694">RNA-binding</keyword>
<dbReference type="Gene3D" id="1.10.1200.80">
    <property type="entry name" value="Putative flavin oxidoreducatase, domain 2"/>
    <property type="match status" value="1"/>
</dbReference>
<organism evidence="16 17">
    <name type="scientific">Bdellovibrio bacteriovorus</name>
    <dbReference type="NCBI Taxonomy" id="959"/>
    <lineage>
        <taxon>Bacteria</taxon>
        <taxon>Pseudomonadati</taxon>
        <taxon>Bdellovibrionota</taxon>
        <taxon>Bdellovibrionia</taxon>
        <taxon>Bdellovibrionales</taxon>
        <taxon>Pseudobdellovibrionaceae</taxon>
        <taxon>Bdellovibrio</taxon>
    </lineage>
</organism>
<dbReference type="SUPFAM" id="SSF51395">
    <property type="entry name" value="FMN-linked oxidoreductases"/>
    <property type="match status" value="1"/>
</dbReference>
<evidence type="ECO:0000256" key="6">
    <source>
        <dbReference type="ARBA" id="ARBA00022694"/>
    </source>
</evidence>
<feature type="binding site" evidence="14">
    <location>
        <position position="169"/>
    </location>
    <ligand>
        <name>FMN</name>
        <dbReference type="ChEBI" id="CHEBI:58210"/>
    </ligand>
</feature>
<evidence type="ECO:0000256" key="10">
    <source>
        <dbReference type="ARBA" id="ARBA00048205"/>
    </source>
</evidence>